<dbReference type="AlphaFoldDB" id="A0ABD6AMQ7"/>
<evidence type="ECO:0000256" key="3">
    <source>
        <dbReference type="ARBA" id="ARBA00022603"/>
    </source>
</evidence>
<accession>A0ABD6AMQ7</accession>
<evidence type="ECO:0000256" key="4">
    <source>
        <dbReference type="ARBA" id="ARBA00022679"/>
    </source>
</evidence>
<keyword evidence="5 7" id="KW-0949">S-adenosyl-L-methionine</keyword>
<dbReference type="RefSeq" id="WP_256407972.1">
    <property type="nucleotide sequence ID" value="NZ_JANHDN010000002.1"/>
</dbReference>
<dbReference type="NCBIfam" id="NF011486">
    <property type="entry name" value="PRK14896.1-1"/>
    <property type="match status" value="1"/>
</dbReference>
<keyword evidence="12" id="KW-1185">Reference proteome</keyword>
<evidence type="ECO:0000256" key="7">
    <source>
        <dbReference type="HAMAP-Rule" id="MF_00607"/>
    </source>
</evidence>
<keyword evidence="6 7" id="KW-0694">RNA-binding</keyword>
<evidence type="ECO:0000256" key="8">
    <source>
        <dbReference type="PROSITE-ProRule" id="PRU01026"/>
    </source>
</evidence>
<evidence type="ECO:0000256" key="6">
    <source>
        <dbReference type="ARBA" id="ARBA00022884"/>
    </source>
</evidence>
<dbReference type="EMBL" id="JBHTBL010000011">
    <property type="protein sequence ID" value="MFC7325235.1"/>
    <property type="molecule type" value="Genomic_DNA"/>
</dbReference>
<dbReference type="InterPro" id="IPR011530">
    <property type="entry name" value="rRNA_adenine_dimethylase"/>
</dbReference>
<dbReference type="PANTHER" id="PTHR11727">
    <property type="entry name" value="DIMETHYLADENOSINE TRANSFERASE"/>
    <property type="match status" value="1"/>
</dbReference>
<proteinExistence type="inferred from homology"/>
<reference evidence="11 12" key="1">
    <citation type="journal article" date="2019" name="Int. J. Syst. Evol. Microbiol.">
        <title>The Global Catalogue of Microorganisms (GCM) 10K type strain sequencing project: providing services to taxonomists for standard genome sequencing and annotation.</title>
        <authorList>
            <consortium name="The Broad Institute Genomics Platform"/>
            <consortium name="The Broad Institute Genome Sequencing Center for Infectious Disease"/>
            <person name="Wu L."/>
            <person name="Ma J."/>
        </authorList>
    </citation>
    <scope>NUCLEOTIDE SEQUENCE [LARGE SCALE GENOMIC DNA]</scope>
    <source>
        <strain evidence="11 12">CGMCC 1.12554</strain>
    </source>
</reference>
<keyword evidence="2 7" id="KW-0698">rRNA processing</keyword>
<keyword evidence="1 7" id="KW-0963">Cytoplasm</keyword>
<dbReference type="Proteomes" id="UP001596545">
    <property type="component" value="Unassembled WGS sequence"/>
</dbReference>
<evidence type="ECO:0000256" key="2">
    <source>
        <dbReference type="ARBA" id="ARBA00022552"/>
    </source>
</evidence>
<dbReference type="EC" id="2.1.1.-" evidence="7"/>
<protein>
    <recommendedName>
        <fullName evidence="7">Probable ribosomal RNA small subunit methyltransferase A</fullName>
        <ecNumber evidence="7">2.1.1.-</ecNumber>
    </recommendedName>
    <alternativeName>
        <fullName evidence="7">16S rRNA dimethyladenosine transferase</fullName>
    </alternativeName>
    <alternativeName>
        <fullName evidence="7">16S rRNA dimethylase</fullName>
    </alternativeName>
    <alternativeName>
        <fullName evidence="7">S-adenosylmethionine-6-N',N'-adenosyl(rRNA) dimethyltransferase</fullName>
    </alternativeName>
</protein>
<dbReference type="InterPro" id="IPR029063">
    <property type="entry name" value="SAM-dependent_MTases_sf"/>
</dbReference>
<dbReference type="SUPFAM" id="SSF53335">
    <property type="entry name" value="S-adenosyl-L-methionine-dependent methyltransferases"/>
    <property type="match status" value="1"/>
</dbReference>
<feature type="binding site" evidence="7 8">
    <location>
        <position position="105"/>
    </location>
    <ligand>
        <name>S-adenosyl-L-methionine</name>
        <dbReference type="ChEBI" id="CHEBI:59789"/>
    </ligand>
</feature>
<dbReference type="InterPro" id="IPR001737">
    <property type="entry name" value="KsgA/Erm"/>
</dbReference>
<feature type="binding site" evidence="7 8">
    <location>
        <position position="148"/>
    </location>
    <ligand>
        <name>S-adenosyl-L-methionine</name>
        <dbReference type="ChEBI" id="CHEBI:59789"/>
    </ligand>
</feature>
<dbReference type="InterPro" id="IPR020598">
    <property type="entry name" value="rRNA_Ade_methylase_Trfase_N"/>
</dbReference>
<keyword evidence="4 7" id="KW-0808">Transferase</keyword>
<keyword evidence="3 7" id="KW-0489">Methyltransferase</keyword>
<evidence type="ECO:0000256" key="9">
    <source>
        <dbReference type="SAM" id="MobiDB-lite"/>
    </source>
</evidence>
<dbReference type="GO" id="GO:0003723">
    <property type="term" value="F:RNA binding"/>
    <property type="evidence" value="ECO:0007669"/>
    <property type="project" value="UniProtKB-UniRule"/>
</dbReference>
<gene>
    <name evidence="7" type="primary">rsmA</name>
    <name evidence="7" type="synonym">ksgA</name>
    <name evidence="11" type="ORF">ACFQMF_11665</name>
</gene>
<dbReference type="PANTHER" id="PTHR11727:SF7">
    <property type="entry name" value="DIMETHYLADENOSINE TRANSFERASE-RELATED"/>
    <property type="match status" value="1"/>
</dbReference>
<comment type="similarity">
    <text evidence="7">Belongs to the class I-like SAM-binding methyltransferase superfamily. rRNA adenine N(6)-methyltransferase family. RsmA subfamily.</text>
</comment>
<name>A0ABD6AMQ7_9EURY</name>
<dbReference type="PROSITE" id="PS51689">
    <property type="entry name" value="SAM_RNA_A_N6_MT"/>
    <property type="match status" value="1"/>
</dbReference>
<dbReference type="InterPro" id="IPR023165">
    <property type="entry name" value="rRNA_Ade_diMease-like_C"/>
</dbReference>
<organism evidence="11 12">
    <name type="scientific">Halorubrum rutilum</name>
    <dbReference type="NCBI Taxonomy" id="1364933"/>
    <lineage>
        <taxon>Archaea</taxon>
        <taxon>Methanobacteriati</taxon>
        <taxon>Methanobacteriota</taxon>
        <taxon>Stenosarchaea group</taxon>
        <taxon>Halobacteria</taxon>
        <taxon>Halobacteriales</taxon>
        <taxon>Haloferacaceae</taxon>
        <taxon>Halorubrum</taxon>
    </lineage>
</organism>
<comment type="caution">
    <text evidence="11">The sequence shown here is derived from an EMBL/GenBank/DDBJ whole genome shotgun (WGS) entry which is preliminary data.</text>
</comment>
<dbReference type="GO" id="GO:0005737">
    <property type="term" value="C:cytoplasm"/>
    <property type="evidence" value="ECO:0007669"/>
    <property type="project" value="UniProtKB-SubCell"/>
</dbReference>
<dbReference type="HAMAP" id="MF_00607">
    <property type="entry name" value="16SrRNA_methyltr_A"/>
    <property type="match status" value="1"/>
</dbReference>
<feature type="binding site" evidence="7 8">
    <location>
        <position position="35"/>
    </location>
    <ligand>
        <name>S-adenosyl-L-methionine</name>
        <dbReference type="ChEBI" id="CHEBI:59789"/>
    </ligand>
</feature>
<evidence type="ECO:0000313" key="12">
    <source>
        <dbReference type="Proteomes" id="UP001596545"/>
    </source>
</evidence>
<dbReference type="Pfam" id="PF00398">
    <property type="entry name" value="RrnaAD"/>
    <property type="match status" value="1"/>
</dbReference>
<feature type="compositionally biased region" description="Basic and acidic residues" evidence="9">
    <location>
        <begin position="13"/>
        <end position="32"/>
    </location>
</feature>
<feature type="binding site" evidence="7 8">
    <location>
        <position position="37"/>
    </location>
    <ligand>
        <name>S-adenosyl-L-methionine</name>
        <dbReference type="ChEBI" id="CHEBI:59789"/>
    </ligand>
</feature>
<evidence type="ECO:0000313" key="11">
    <source>
        <dbReference type="EMBL" id="MFC7325235.1"/>
    </source>
</evidence>
<dbReference type="Gene3D" id="1.10.8.100">
    <property type="entry name" value="Ribosomal RNA adenine dimethylase-like, domain 2"/>
    <property type="match status" value="1"/>
</dbReference>
<evidence type="ECO:0000256" key="1">
    <source>
        <dbReference type="ARBA" id="ARBA00022490"/>
    </source>
</evidence>
<evidence type="ECO:0000256" key="5">
    <source>
        <dbReference type="ARBA" id="ARBA00022691"/>
    </source>
</evidence>
<dbReference type="Gene3D" id="3.40.50.150">
    <property type="entry name" value="Vaccinia Virus protein VP39"/>
    <property type="match status" value="1"/>
</dbReference>
<feature type="binding site" evidence="7 8">
    <location>
        <position position="63"/>
    </location>
    <ligand>
        <name>S-adenosyl-L-methionine</name>
        <dbReference type="ChEBI" id="CHEBI:59789"/>
    </ligand>
</feature>
<dbReference type="SMART" id="SM00650">
    <property type="entry name" value="rADc"/>
    <property type="match status" value="1"/>
</dbReference>
<dbReference type="GO" id="GO:0000179">
    <property type="term" value="F:rRNA (adenine-N6,N6-)-dimethyltransferase activity"/>
    <property type="evidence" value="ECO:0007669"/>
    <property type="project" value="UniProtKB-UniRule"/>
</dbReference>
<evidence type="ECO:0000259" key="10">
    <source>
        <dbReference type="SMART" id="SM00650"/>
    </source>
</evidence>
<feature type="binding site" evidence="7 8">
    <location>
        <position position="133"/>
    </location>
    <ligand>
        <name>S-adenosyl-L-methionine</name>
        <dbReference type="ChEBI" id="CHEBI:59789"/>
    </ligand>
</feature>
<comment type="function">
    <text evidence="7">Specifically dimethylates two adjacent adenosines in the loop of a conserved hairpin near the 3'-end of 16S rRNA in the 30S particle. May play a critical role in biogenesis of 30S subunits.</text>
</comment>
<sequence>MTDLSTGETAGYGDRDPDALARRAGERADPDRDQHFLVDDRVLDRIPGYLPDDADRSHLLEIGGGAGALTDRLLAAIVAEDADASGNRDAAGDRGAVPGRLSVIERDGTFADFLREEFATAVDDGRLDVIEGDALDVELPPFTACVANLPYGVSSEIAFRLLPAKKPLVLMFQAEFADRMVASAGESEYGRLSVSAQHYAAVEIVERVPKEAFDPRPAVESAVVRCTPRDPDYAVGDEAFFLRFVKALFTQRRKTVRNAVRNTGHISGLDEPEAVVEAADEAVLRRRPGALEPSAFAALAELAREHGAPTEV</sequence>
<comment type="subcellular location">
    <subcellularLocation>
        <location evidence="7">Cytoplasm</location>
    </subcellularLocation>
</comment>
<feature type="domain" description="Ribosomal RNA adenine methylase transferase N-terminal" evidence="10">
    <location>
        <begin position="42"/>
        <end position="230"/>
    </location>
</feature>
<feature type="region of interest" description="Disordered" evidence="9">
    <location>
        <begin position="1"/>
        <end position="32"/>
    </location>
</feature>